<name>A0A0G2F8T2_9PEZI</name>
<keyword evidence="3" id="KW-1185">Reference proteome</keyword>
<dbReference type="InterPro" id="IPR021054">
    <property type="entry name" value="Cell_wall_mannoprotein_1"/>
</dbReference>
<dbReference type="OrthoDB" id="4841197at2759"/>
<evidence type="ECO:0000256" key="1">
    <source>
        <dbReference type="SAM" id="MobiDB-lite"/>
    </source>
</evidence>
<accession>A0A0G2F8T2</accession>
<reference evidence="2 3" key="2">
    <citation type="submission" date="2015-05" db="EMBL/GenBank/DDBJ databases">
        <authorList>
            <person name="Morales-Cruz A."/>
            <person name="Amrine K.C."/>
            <person name="Cantu D."/>
        </authorList>
    </citation>
    <scope>NUCLEOTIDE SEQUENCE [LARGE SCALE GENOMIC DNA]</scope>
    <source>
        <strain evidence="2">DA912</strain>
    </source>
</reference>
<protein>
    <submittedName>
        <fullName evidence="2">Uncharacterized protein</fullName>
    </submittedName>
</protein>
<comment type="caution">
    <text evidence="2">The sequence shown here is derived from an EMBL/GenBank/DDBJ whole genome shotgun (WGS) entry which is preliminary data.</text>
</comment>
<dbReference type="Pfam" id="PF12296">
    <property type="entry name" value="HsbA"/>
    <property type="match status" value="1"/>
</dbReference>
<dbReference type="STRING" id="1214573.A0A0G2F8T2"/>
<feature type="compositionally biased region" description="Acidic residues" evidence="1">
    <location>
        <begin position="158"/>
        <end position="168"/>
    </location>
</feature>
<evidence type="ECO:0000313" key="3">
    <source>
        <dbReference type="Proteomes" id="UP000034680"/>
    </source>
</evidence>
<proteinExistence type="predicted"/>
<dbReference type="AlphaFoldDB" id="A0A0G2F8T2"/>
<dbReference type="Proteomes" id="UP000034680">
    <property type="component" value="Unassembled WGS sequence"/>
</dbReference>
<gene>
    <name evidence="2" type="ORF">UCDDA912_g09474</name>
</gene>
<dbReference type="Gene3D" id="1.20.1280.140">
    <property type="match status" value="1"/>
</dbReference>
<feature type="region of interest" description="Disordered" evidence="1">
    <location>
        <begin position="149"/>
        <end position="168"/>
    </location>
</feature>
<reference evidence="2 3" key="1">
    <citation type="submission" date="2015-05" db="EMBL/GenBank/DDBJ databases">
        <title>Distinctive expansion of gene families associated with plant cell wall degradation and secondary metabolism in the genomes of grapevine trunk pathogens.</title>
        <authorList>
            <person name="Lawrence D.P."/>
            <person name="Travadon R."/>
            <person name="Rolshausen P.E."/>
            <person name="Baumgartner K."/>
        </authorList>
    </citation>
    <scope>NUCLEOTIDE SEQUENCE [LARGE SCALE GENOMIC DNA]</scope>
    <source>
        <strain evidence="2">DA912</strain>
    </source>
</reference>
<dbReference type="EMBL" id="LCUC01000464">
    <property type="protein sequence ID" value="KKY30616.1"/>
    <property type="molecule type" value="Genomic_DNA"/>
</dbReference>
<organism evidence="2 3">
    <name type="scientific">Diaporthe ampelina</name>
    <dbReference type="NCBI Taxonomy" id="1214573"/>
    <lineage>
        <taxon>Eukaryota</taxon>
        <taxon>Fungi</taxon>
        <taxon>Dikarya</taxon>
        <taxon>Ascomycota</taxon>
        <taxon>Pezizomycotina</taxon>
        <taxon>Sordariomycetes</taxon>
        <taxon>Sordariomycetidae</taxon>
        <taxon>Diaporthales</taxon>
        <taxon>Diaporthaceae</taxon>
        <taxon>Diaporthe</taxon>
    </lineage>
</organism>
<evidence type="ECO:0000313" key="2">
    <source>
        <dbReference type="EMBL" id="KKY30616.1"/>
    </source>
</evidence>
<sequence length="168" mass="18458">MSVKKVQGHIDAIQRKLEKSIKIADKGPNMKLGDVIKLGRKTNSIVSEIKKSINEYDGAEPTPEEAQVILTKMEKVVELTEKELETMVQNKSRIDELHVGGLVKRNLLNSQEAGAKFSVTLNKKAPDNLKPSATALEERRNKAFEKAVGAFANAQGGEDQDDGEDDSD</sequence>